<name>W9S3Q8_9ROSA</name>
<dbReference type="EC" id="2.4.1.-" evidence="5"/>
<dbReference type="FunFam" id="3.40.50.2000:FF:000051">
    <property type="entry name" value="Glycosyltransferase"/>
    <property type="match status" value="1"/>
</dbReference>
<dbReference type="Proteomes" id="UP000030645">
    <property type="component" value="Unassembled WGS sequence"/>
</dbReference>
<keyword evidence="7" id="KW-1185">Reference proteome</keyword>
<evidence type="ECO:0000256" key="5">
    <source>
        <dbReference type="RuleBase" id="RU362057"/>
    </source>
</evidence>
<organism evidence="6 7">
    <name type="scientific">Morus notabilis</name>
    <dbReference type="NCBI Taxonomy" id="981085"/>
    <lineage>
        <taxon>Eukaryota</taxon>
        <taxon>Viridiplantae</taxon>
        <taxon>Streptophyta</taxon>
        <taxon>Embryophyta</taxon>
        <taxon>Tracheophyta</taxon>
        <taxon>Spermatophyta</taxon>
        <taxon>Magnoliopsida</taxon>
        <taxon>eudicotyledons</taxon>
        <taxon>Gunneridae</taxon>
        <taxon>Pentapetalae</taxon>
        <taxon>rosids</taxon>
        <taxon>fabids</taxon>
        <taxon>Rosales</taxon>
        <taxon>Moraceae</taxon>
        <taxon>Moreae</taxon>
        <taxon>Morus</taxon>
    </lineage>
</organism>
<dbReference type="eggNOG" id="KOG1192">
    <property type="taxonomic scope" value="Eukaryota"/>
</dbReference>
<dbReference type="Pfam" id="PF00201">
    <property type="entry name" value="UDPGT"/>
    <property type="match status" value="1"/>
</dbReference>
<dbReference type="InterPro" id="IPR035595">
    <property type="entry name" value="UDP_glycos_trans_CS"/>
</dbReference>
<dbReference type="PANTHER" id="PTHR48046:SF6">
    <property type="entry name" value="GLYCOSYLTRANSFERASE"/>
    <property type="match status" value="1"/>
</dbReference>
<keyword evidence="3 4" id="KW-0808">Transferase</keyword>
<evidence type="ECO:0000313" key="7">
    <source>
        <dbReference type="Proteomes" id="UP000030645"/>
    </source>
</evidence>
<gene>
    <name evidence="6" type="ORF">L484_018527</name>
</gene>
<dbReference type="OrthoDB" id="5835829at2759"/>
<accession>W9S3Q8</accession>
<protein>
    <recommendedName>
        <fullName evidence="5">Glycosyltransferase</fullName>
        <ecNumber evidence="5">2.4.1.-</ecNumber>
    </recommendedName>
</protein>
<evidence type="ECO:0000256" key="4">
    <source>
        <dbReference type="RuleBase" id="RU003718"/>
    </source>
</evidence>
<reference evidence="7" key="1">
    <citation type="submission" date="2013-01" db="EMBL/GenBank/DDBJ databases">
        <title>Draft Genome Sequence of a Mulberry Tree, Morus notabilis C.K. Schneid.</title>
        <authorList>
            <person name="He N."/>
            <person name="Zhao S."/>
        </authorList>
    </citation>
    <scope>NUCLEOTIDE SEQUENCE</scope>
</reference>
<dbReference type="AlphaFoldDB" id="W9S3Q8"/>
<dbReference type="KEGG" id="mnt:21401496"/>
<dbReference type="Gene3D" id="3.40.50.2000">
    <property type="entry name" value="Glycogen Phosphorylase B"/>
    <property type="match status" value="2"/>
</dbReference>
<evidence type="ECO:0000256" key="3">
    <source>
        <dbReference type="ARBA" id="ARBA00022679"/>
    </source>
</evidence>
<dbReference type="InterPro" id="IPR002213">
    <property type="entry name" value="UDP_glucos_trans"/>
</dbReference>
<evidence type="ECO:0000256" key="1">
    <source>
        <dbReference type="ARBA" id="ARBA00009995"/>
    </source>
</evidence>
<dbReference type="PANTHER" id="PTHR48046">
    <property type="entry name" value="UDP-GLYCOSYLTRANSFERASE 72E1"/>
    <property type="match status" value="1"/>
</dbReference>
<proteinExistence type="inferred from homology"/>
<comment type="similarity">
    <text evidence="1 4">Belongs to the UDP-glycosyltransferase family.</text>
</comment>
<dbReference type="PROSITE" id="PS00375">
    <property type="entry name" value="UDPGT"/>
    <property type="match status" value="1"/>
</dbReference>
<dbReference type="CDD" id="cd03784">
    <property type="entry name" value="GT1_Gtf-like"/>
    <property type="match status" value="1"/>
</dbReference>
<keyword evidence="2 4" id="KW-0328">Glycosyltransferase</keyword>
<evidence type="ECO:0000313" key="6">
    <source>
        <dbReference type="EMBL" id="EXC24813.1"/>
    </source>
</evidence>
<dbReference type="GO" id="GO:0008194">
    <property type="term" value="F:UDP-glycosyltransferase activity"/>
    <property type="evidence" value="ECO:0007669"/>
    <property type="project" value="InterPro"/>
</dbReference>
<dbReference type="SUPFAM" id="SSF53756">
    <property type="entry name" value="UDP-Glycosyltransferase/glycogen phosphorylase"/>
    <property type="match status" value="1"/>
</dbReference>
<sequence length="486" mass="53445">MKQTPPHIAILPGPGISHLIPFVELARRLVVHHELHVTCIIPCTPDDHPPSDATKAVLESLPKRNAHTIFLPPVNFDDLPNDTNPSRKNTLTMTRSLPSIHHVLKSLASSASTTALFVDPFGLDALDIAKELDISFYLFFPTNAMSLSLVLHLPKLDEIAASYDFMRDLPEPVKLPGCPPLRGGDLFASIQDRRTDTYKERVQFAKRIVSAGGIDGIIFNSFMDIEPDAIRALQERRIGGSVMPIYPVGPIVQTGSIGQINKDSECLTWLDNQPRGSVLYVSFGSGGTLSYDQVTELAFGLEMSGQRFIWVVKRPNNKFPNAAYLSHRPQGPFKPLDFLPHGFVERTKGRGLVVDFWAPQARVLGHSSTGGFLSHCGWSSTLESFLYGVPLIAWPLFAEQKLNAVLLVERLKVALRPKADEDGLIRRKEIACVVKALMEGTGEEGRIVRERTKALKDSTSKALDKDGSSARALSELASTLKTTASN</sequence>
<evidence type="ECO:0000256" key="2">
    <source>
        <dbReference type="ARBA" id="ARBA00022676"/>
    </source>
</evidence>
<dbReference type="FunFam" id="3.40.50.2000:FF:000054">
    <property type="entry name" value="Glycosyltransferase"/>
    <property type="match status" value="1"/>
</dbReference>
<dbReference type="EMBL" id="KE346034">
    <property type="protein sequence ID" value="EXC24813.1"/>
    <property type="molecule type" value="Genomic_DNA"/>
</dbReference>